<gene>
    <name evidence="2" type="ORF">PXEA_LOCUS15040</name>
</gene>
<name>A0A448WW61_9PLAT</name>
<sequence>MPTSGVPSSQPHTPLLSGETVGIAEGDKEAPDHHHNIDDGDDEDNAPDELPFMLQPETPYLPPPSILSEAPHSIMHTLITHTQPRIFNDNLY</sequence>
<dbReference type="AlphaFoldDB" id="A0A448WW61"/>
<keyword evidence="3" id="KW-1185">Reference proteome</keyword>
<dbReference type="EMBL" id="CAAALY010052147">
    <property type="protein sequence ID" value="VEL21600.1"/>
    <property type="molecule type" value="Genomic_DNA"/>
</dbReference>
<feature type="compositionally biased region" description="Basic and acidic residues" evidence="1">
    <location>
        <begin position="25"/>
        <end position="38"/>
    </location>
</feature>
<evidence type="ECO:0000313" key="2">
    <source>
        <dbReference type="EMBL" id="VEL21600.1"/>
    </source>
</evidence>
<accession>A0A448WW61</accession>
<evidence type="ECO:0000313" key="3">
    <source>
        <dbReference type="Proteomes" id="UP000784294"/>
    </source>
</evidence>
<dbReference type="Proteomes" id="UP000784294">
    <property type="component" value="Unassembled WGS sequence"/>
</dbReference>
<reference evidence="2" key="1">
    <citation type="submission" date="2018-11" db="EMBL/GenBank/DDBJ databases">
        <authorList>
            <consortium name="Pathogen Informatics"/>
        </authorList>
    </citation>
    <scope>NUCLEOTIDE SEQUENCE</scope>
</reference>
<comment type="caution">
    <text evidence="2">The sequence shown here is derived from an EMBL/GenBank/DDBJ whole genome shotgun (WGS) entry which is preliminary data.</text>
</comment>
<protein>
    <submittedName>
        <fullName evidence="2">Uncharacterized protein</fullName>
    </submittedName>
</protein>
<organism evidence="2 3">
    <name type="scientific">Protopolystoma xenopodis</name>
    <dbReference type="NCBI Taxonomy" id="117903"/>
    <lineage>
        <taxon>Eukaryota</taxon>
        <taxon>Metazoa</taxon>
        <taxon>Spiralia</taxon>
        <taxon>Lophotrochozoa</taxon>
        <taxon>Platyhelminthes</taxon>
        <taxon>Monogenea</taxon>
        <taxon>Polyopisthocotylea</taxon>
        <taxon>Polystomatidea</taxon>
        <taxon>Polystomatidae</taxon>
        <taxon>Protopolystoma</taxon>
    </lineage>
</organism>
<feature type="compositionally biased region" description="Polar residues" evidence="1">
    <location>
        <begin position="1"/>
        <end position="12"/>
    </location>
</feature>
<proteinExistence type="predicted"/>
<feature type="region of interest" description="Disordered" evidence="1">
    <location>
        <begin position="1"/>
        <end position="68"/>
    </location>
</feature>
<evidence type="ECO:0000256" key="1">
    <source>
        <dbReference type="SAM" id="MobiDB-lite"/>
    </source>
</evidence>